<feature type="region of interest" description="Disordered" evidence="1">
    <location>
        <begin position="58"/>
        <end position="129"/>
    </location>
</feature>
<organism evidence="2">
    <name type="scientific">Arion vulgaris</name>
    <dbReference type="NCBI Taxonomy" id="1028688"/>
    <lineage>
        <taxon>Eukaryota</taxon>
        <taxon>Metazoa</taxon>
        <taxon>Spiralia</taxon>
        <taxon>Lophotrochozoa</taxon>
        <taxon>Mollusca</taxon>
        <taxon>Gastropoda</taxon>
        <taxon>Heterobranchia</taxon>
        <taxon>Euthyneura</taxon>
        <taxon>Panpulmonata</taxon>
        <taxon>Eupulmonata</taxon>
        <taxon>Stylommatophora</taxon>
        <taxon>Helicina</taxon>
        <taxon>Arionoidea</taxon>
        <taxon>Arionidae</taxon>
        <taxon>Arion</taxon>
    </lineage>
</organism>
<feature type="compositionally biased region" description="Basic and acidic residues" evidence="1">
    <location>
        <begin position="114"/>
        <end position="129"/>
    </location>
</feature>
<sequence length="129" mass="14849">GDQFYEKLQQLKKENMKTLEAFENLYRDKMLLESVRRSKSFEFDSDIKVATDIMDARGKKKDTNTVSKPEDIIVSKPPPGKPRESVLYTPIQSGAIPQMSTRTSKLESPSSPPIERRTQSLDQEFWHEA</sequence>
<feature type="compositionally biased region" description="Polar residues" evidence="1">
    <location>
        <begin position="98"/>
        <end position="109"/>
    </location>
</feature>
<dbReference type="EMBL" id="HACG01010407">
    <property type="protein sequence ID" value="CEK57272.1"/>
    <property type="molecule type" value="Transcribed_RNA"/>
</dbReference>
<reference evidence="2" key="1">
    <citation type="submission" date="2014-12" db="EMBL/GenBank/DDBJ databases">
        <title>Insight into the proteome of Arion vulgaris.</title>
        <authorList>
            <person name="Aradska J."/>
            <person name="Bulat T."/>
            <person name="Smidak R."/>
            <person name="Sarate P."/>
            <person name="Gangsoo J."/>
            <person name="Sialana F."/>
            <person name="Bilban M."/>
            <person name="Lubec G."/>
        </authorList>
    </citation>
    <scope>NUCLEOTIDE SEQUENCE</scope>
    <source>
        <tissue evidence="2">Skin</tissue>
    </source>
</reference>
<feature type="non-terminal residue" evidence="2">
    <location>
        <position position="129"/>
    </location>
</feature>
<evidence type="ECO:0000256" key="1">
    <source>
        <dbReference type="SAM" id="MobiDB-lite"/>
    </source>
</evidence>
<gene>
    <name evidence="2" type="primary">ORF29725</name>
</gene>
<evidence type="ECO:0000313" key="2">
    <source>
        <dbReference type="EMBL" id="CEK57272.1"/>
    </source>
</evidence>
<protein>
    <submittedName>
        <fullName evidence="2">Uncharacterized protein</fullName>
    </submittedName>
</protein>
<dbReference type="AlphaFoldDB" id="A0A0B6YM60"/>
<feature type="non-terminal residue" evidence="2">
    <location>
        <position position="1"/>
    </location>
</feature>
<name>A0A0B6YM60_9EUPU</name>
<accession>A0A0B6YM60</accession>
<feature type="compositionally biased region" description="Basic and acidic residues" evidence="1">
    <location>
        <begin position="58"/>
        <end position="73"/>
    </location>
</feature>
<proteinExistence type="predicted"/>